<dbReference type="PANTHER" id="PTHR23037:SF22">
    <property type="entry name" value="CYTOKINE RECEPTOR COMMON SUBUNIT BETA"/>
    <property type="match status" value="1"/>
</dbReference>
<evidence type="ECO:0000256" key="7">
    <source>
        <dbReference type="ARBA" id="ARBA00023170"/>
    </source>
</evidence>
<keyword evidence="3" id="KW-0732">Signal</keyword>
<evidence type="ECO:0000256" key="8">
    <source>
        <dbReference type="ARBA" id="ARBA00023180"/>
    </source>
</evidence>
<keyword evidence="7" id="KW-0675">Receptor</keyword>
<reference evidence="10" key="2">
    <citation type="journal article" date="2015" name="Fish Shellfish Immunol.">
        <title>Early steps in the European eel (Anguilla anguilla)-Vibrio vulnificus interaction in the gills: Role of the RtxA13 toxin.</title>
        <authorList>
            <person name="Callol A."/>
            <person name="Pajuelo D."/>
            <person name="Ebbesson L."/>
            <person name="Teles M."/>
            <person name="MacKenzie S."/>
            <person name="Amaro C."/>
        </authorList>
    </citation>
    <scope>NUCLEOTIDE SEQUENCE</scope>
</reference>
<dbReference type="PANTHER" id="PTHR23037">
    <property type="entry name" value="CYTOKINE RECEPTOR"/>
    <property type="match status" value="1"/>
</dbReference>
<dbReference type="InterPro" id="IPR003961">
    <property type="entry name" value="FN3_dom"/>
</dbReference>
<keyword evidence="2" id="KW-0812">Transmembrane</keyword>
<evidence type="ECO:0000256" key="4">
    <source>
        <dbReference type="ARBA" id="ARBA00022989"/>
    </source>
</evidence>
<organism evidence="10">
    <name type="scientific">Anguilla anguilla</name>
    <name type="common">European freshwater eel</name>
    <name type="synonym">Muraena anguilla</name>
    <dbReference type="NCBI Taxonomy" id="7936"/>
    <lineage>
        <taxon>Eukaryota</taxon>
        <taxon>Metazoa</taxon>
        <taxon>Chordata</taxon>
        <taxon>Craniata</taxon>
        <taxon>Vertebrata</taxon>
        <taxon>Euteleostomi</taxon>
        <taxon>Actinopterygii</taxon>
        <taxon>Neopterygii</taxon>
        <taxon>Teleostei</taxon>
        <taxon>Anguilliformes</taxon>
        <taxon>Anguillidae</taxon>
        <taxon>Anguilla</taxon>
    </lineage>
</organism>
<evidence type="ECO:0000256" key="3">
    <source>
        <dbReference type="ARBA" id="ARBA00022729"/>
    </source>
</evidence>
<evidence type="ECO:0000256" key="6">
    <source>
        <dbReference type="ARBA" id="ARBA00023157"/>
    </source>
</evidence>
<sequence length="209" mass="24167">MTKIPIHVNCENVTDPVAQIQHYEPRLHIKMNPPGKPNITNYTISWSPGHPFSDILPDYAFQLQFKQKDQRWEDVDPVTILNEKTQEQLNEEALEKGKSYQVRVRVGVPPQDEGYKGEWSHWSPTTSWRSEVGRELTRGKVTAPNISSKVQGCNVLWGLLSEFWASHTEFRREPPIHCFSHKAFSEFNRLSVVPRKNKIGIGQVYVYLV</sequence>
<reference evidence="10" key="1">
    <citation type="submission" date="2014-11" db="EMBL/GenBank/DDBJ databases">
        <authorList>
            <person name="Amaro Gonzalez C."/>
        </authorList>
    </citation>
    <scope>NUCLEOTIDE SEQUENCE</scope>
</reference>
<evidence type="ECO:0000259" key="9">
    <source>
        <dbReference type="PROSITE" id="PS50853"/>
    </source>
</evidence>
<comment type="subcellular location">
    <subcellularLocation>
        <location evidence="1">Membrane</location>
        <topology evidence="1">Single-pass type I membrane protein</topology>
    </subcellularLocation>
</comment>
<dbReference type="EMBL" id="GBXM01016122">
    <property type="protein sequence ID" value="JAH92455.1"/>
    <property type="molecule type" value="Transcribed_RNA"/>
</dbReference>
<proteinExistence type="predicted"/>
<feature type="domain" description="Fibronectin type-III" evidence="9">
    <location>
        <begin position="25"/>
        <end position="130"/>
    </location>
</feature>
<dbReference type="PROSITE" id="PS50853">
    <property type="entry name" value="FN3"/>
    <property type="match status" value="1"/>
</dbReference>
<evidence type="ECO:0000256" key="1">
    <source>
        <dbReference type="ARBA" id="ARBA00004479"/>
    </source>
</evidence>
<dbReference type="InterPro" id="IPR036116">
    <property type="entry name" value="FN3_sf"/>
</dbReference>
<dbReference type="GO" id="GO:0009897">
    <property type="term" value="C:external side of plasma membrane"/>
    <property type="evidence" value="ECO:0007669"/>
    <property type="project" value="TreeGrafter"/>
</dbReference>
<keyword evidence="5" id="KW-0472">Membrane</keyword>
<evidence type="ECO:0000313" key="10">
    <source>
        <dbReference type="EMBL" id="JAH92455.1"/>
    </source>
</evidence>
<dbReference type="AlphaFoldDB" id="A0A0E9WSC7"/>
<evidence type="ECO:0000256" key="5">
    <source>
        <dbReference type="ARBA" id="ARBA00023136"/>
    </source>
</evidence>
<accession>A0A0E9WSC7</accession>
<dbReference type="InterPro" id="IPR003531">
    <property type="entry name" value="Hempt_rcpt_S_F1_CS"/>
</dbReference>
<dbReference type="SUPFAM" id="SSF49265">
    <property type="entry name" value="Fibronectin type III"/>
    <property type="match status" value="1"/>
</dbReference>
<protein>
    <recommendedName>
        <fullName evidence="9">Fibronectin type-III domain-containing protein</fullName>
    </recommendedName>
</protein>
<keyword evidence="6" id="KW-1015">Disulfide bond</keyword>
<dbReference type="CDD" id="cd00063">
    <property type="entry name" value="FN3"/>
    <property type="match status" value="1"/>
</dbReference>
<evidence type="ECO:0000256" key="2">
    <source>
        <dbReference type="ARBA" id="ARBA00022692"/>
    </source>
</evidence>
<dbReference type="InterPro" id="IPR013783">
    <property type="entry name" value="Ig-like_fold"/>
</dbReference>
<keyword evidence="4" id="KW-1133">Transmembrane helix</keyword>
<dbReference type="Gene3D" id="2.60.40.10">
    <property type="entry name" value="Immunoglobulins"/>
    <property type="match status" value="1"/>
</dbReference>
<dbReference type="GO" id="GO:0016064">
    <property type="term" value="P:immunoglobulin mediated immune response"/>
    <property type="evidence" value="ECO:0007669"/>
    <property type="project" value="TreeGrafter"/>
</dbReference>
<dbReference type="PROSITE" id="PS01355">
    <property type="entry name" value="HEMATOPO_REC_S_F1"/>
    <property type="match status" value="1"/>
</dbReference>
<dbReference type="GO" id="GO:0004896">
    <property type="term" value="F:cytokine receptor activity"/>
    <property type="evidence" value="ECO:0007669"/>
    <property type="project" value="InterPro"/>
</dbReference>
<keyword evidence="8" id="KW-0325">Glycoprotein</keyword>
<name>A0A0E9WSC7_ANGAN</name>